<feature type="binding site" evidence="2">
    <location>
        <position position="69"/>
    </location>
    <ligand>
        <name>Ni(2+)</name>
        <dbReference type="ChEBI" id="CHEBI:49786"/>
    </ligand>
</feature>
<keyword evidence="4" id="KW-1185">Reference proteome</keyword>
<dbReference type="eggNOG" id="COG3259">
    <property type="taxonomic scope" value="Bacteria"/>
</dbReference>
<dbReference type="OrthoDB" id="9761717at2"/>
<name>A0A1H6ZEW4_9MICO</name>
<dbReference type="EMBL" id="FNZI01000004">
    <property type="protein sequence ID" value="SEJ51246.1"/>
    <property type="molecule type" value="Genomic_DNA"/>
</dbReference>
<organism evidence="3 4">
    <name type="scientific">Demequina mangrovi</name>
    <dbReference type="NCBI Taxonomy" id="1043493"/>
    <lineage>
        <taxon>Bacteria</taxon>
        <taxon>Bacillati</taxon>
        <taxon>Actinomycetota</taxon>
        <taxon>Actinomycetes</taxon>
        <taxon>Micrococcales</taxon>
        <taxon>Demequinaceae</taxon>
        <taxon>Demequina</taxon>
    </lineage>
</organism>
<keyword evidence="2" id="KW-0533">Nickel</keyword>
<dbReference type="GO" id="GO:0016151">
    <property type="term" value="F:nickel cation binding"/>
    <property type="evidence" value="ECO:0007669"/>
    <property type="project" value="InterPro"/>
</dbReference>
<feature type="binding site" evidence="2">
    <location>
        <position position="423"/>
    </location>
    <ligand>
        <name>Fe cation</name>
        <dbReference type="ChEBI" id="CHEBI:24875"/>
    </ligand>
</feature>
<feature type="binding site" evidence="2">
    <location>
        <position position="72"/>
    </location>
    <ligand>
        <name>Fe cation</name>
        <dbReference type="ChEBI" id="CHEBI:24875"/>
    </ligand>
</feature>
<dbReference type="STRING" id="1043493.SAMN05421637_2085"/>
<feature type="binding site" evidence="2">
    <location>
        <position position="50"/>
    </location>
    <ligand>
        <name>Mg(2+)</name>
        <dbReference type="ChEBI" id="CHEBI:18420"/>
    </ligand>
</feature>
<dbReference type="GO" id="GO:0008901">
    <property type="term" value="F:ferredoxin hydrogenase activity"/>
    <property type="evidence" value="ECO:0007669"/>
    <property type="project" value="InterPro"/>
</dbReference>
<keyword evidence="1" id="KW-0560">Oxidoreductase</keyword>
<proteinExistence type="predicted"/>
<feature type="binding site" evidence="2">
    <location>
        <position position="426"/>
    </location>
    <ligand>
        <name>Mg(2+)</name>
        <dbReference type="ChEBI" id="CHEBI:18420"/>
    </ligand>
</feature>
<protein>
    <submittedName>
        <fullName evidence="3">Coenzyme F420-reducing hydrogenase, alpha subunit</fullName>
    </submittedName>
</protein>
<dbReference type="AlphaFoldDB" id="A0A1H6ZEW4"/>
<dbReference type="Pfam" id="PF00374">
    <property type="entry name" value="NiFeSe_Hases"/>
    <property type="match status" value="2"/>
</dbReference>
<dbReference type="InterPro" id="IPR018194">
    <property type="entry name" value="Ni-dep_hyd_lsu_Ni_BS"/>
</dbReference>
<keyword evidence="2" id="KW-0479">Metal-binding</keyword>
<comment type="cofactor">
    <cofactor evidence="2">
        <name>Ni(2+)</name>
        <dbReference type="ChEBI" id="CHEBI:49786"/>
    </cofactor>
</comment>
<keyword evidence="2" id="KW-0460">Magnesium</keyword>
<accession>A0A1H6ZEW4</accession>
<dbReference type="RefSeq" id="WP_042216133.1">
    <property type="nucleotide sequence ID" value="NZ_BBLU01000015.1"/>
</dbReference>
<feature type="binding site" evidence="2">
    <location>
        <position position="420"/>
    </location>
    <ligand>
        <name>Ni(2+)</name>
        <dbReference type="ChEBI" id="CHEBI:49786"/>
    </ligand>
</feature>
<gene>
    <name evidence="3" type="ORF">SAMN05421637_2085</name>
</gene>
<feature type="binding site" evidence="2">
    <location>
        <position position="72"/>
    </location>
    <ligand>
        <name>Ni(2+)</name>
        <dbReference type="ChEBI" id="CHEBI:49786"/>
    </ligand>
</feature>
<dbReference type="InterPro" id="IPR001501">
    <property type="entry name" value="Ni-dep_hyd_lsu"/>
</dbReference>
<reference evidence="4" key="1">
    <citation type="submission" date="2016-10" db="EMBL/GenBank/DDBJ databases">
        <authorList>
            <person name="Varghese N."/>
        </authorList>
    </citation>
    <scope>NUCLEOTIDE SEQUENCE [LARGE SCALE GENOMIC DNA]</scope>
    <source>
        <strain evidence="4">DSM 24868</strain>
    </source>
</reference>
<evidence type="ECO:0000256" key="2">
    <source>
        <dbReference type="PIRSR" id="PIRSR601501-1"/>
    </source>
</evidence>
<evidence type="ECO:0000313" key="4">
    <source>
        <dbReference type="Proteomes" id="UP000183315"/>
    </source>
</evidence>
<keyword evidence="2" id="KW-0408">Iron</keyword>
<evidence type="ECO:0000256" key="1">
    <source>
        <dbReference type="ARBA" id="ARBA00023002"/>
    </source>
</evidence>
<sequence length="435" mass="48541">MTHQLKDGGQVMQVGMLARVEGEGGMHIEFKDGKVESVKLNIFEPPRFYEGFLRGRKFTEPPDITARICGICPVAYQSASTEAMETICGAATTPEIQEMRRLLYCGEWIESHALHIFMLHAPDFLGYEGAIEMAADHPDVVKMALRLKKCGNDLMTAVGGRAIHPVNVKVGGFYRMPTVAELLRLRPALEQGLEDAYAAIPLVASFDFPEMEQPYTYVALRHPDRYPLERGTHVVTTTGLRIPVAEIPEHITEFHVEHSNALHASFDGQPYFVGPLARYVLNFDQLSPRAQEAALATGIGRECRNPFKSIIVRAVELAYAFEEALRIIDGWVDGHAPSVPVTPQEGEAIGASEAPRGLIWHRYRIDADGIIQDAQIVPPTSQNQASIEMDLRTAAEQWTDLDDHMLTHRCEEAIRNYDPCISCATHFLDLRVKRS</sequence>
<comment type="cofactor">
    <cofactor evidence="2">
        <name>Fe cation</name>
        <dbReference type="ChEBI" id="CHEBI:24875"/>
    </cofactor>
</comment>
<dbReference type="Gene3D" id="1.10.645.10">
    <property type="entry name" value="Cytochrome-c3 Hydrogenase, chain B"/>
    <property type="match status" value="1"/>
</dbReference>
<dbReference type="SUPFAM" id="SSF56762">
    <property type="entry name" value="HydB/Nqo4-like"/>
    <property type="match status" value="1"/>
</dbReference>
<dbReference type="Proteomes" id="UP000183315">
    <property type="component" value="Unassembled WGS sequence"/>
</dbReference>
<dbReference type="PROSITE" id="PS00508">
    <property type="entry name" value="NI_HGENASE_L_2"/>
    <property type="match status" value="1"/>
</dbReference>
<dbReference type="PANTHER" id="PTHR43600">
    <property type="entry name" value="COENZYME F420 HYDROGENASE, SUBUNIT ALPHA"/>
    <property type="match status" value="1"/>
</dbReference>
<evidence type="ECO:0000313" key="3">
    <source>
        <dbReference type="EMBL" id="SEJ51246.1"/>
    </source>
</evidence>
<feature type="binding site" evidence="2">
    <location>
        <position position="376"/>
    </location>
    <ligand>
        <name>Mg(2+)</name>
        <dbReference type="ChEBI" id="CHEBI:18420"/>
    </ligand>
</feature>
<dbReference type="PANTHER" id="PTHR43600:SF4">
    <property type="entry name" value="CYTOSOLIC NIFE-HYDROGENASE, ALPHA SUBUNIT"/>
    <property type="match status" value="1"/>
</dbReference>
<dbReference type="InterPro" id="IPR029014">
    <property type="entry name" value="NiFe-Hase_large"/>
</dbReference>